<gene>
    <name evidence="1" type="ORF">PV367_27530</name>
</gene>
<evidence type="ECO:0000313" key="1">
    <source>
        <dbReference type="EMBL" id="MDX3133449.1"/>
    </source>
</evidence>
<sequence length="95" mass="10086">MPQLLCRLYLEVTNGGFGPWEVVSLTGTGDWFSNCADMAEAYRDFTDADTPLPPGIVPDADLCCSEHALASLGLSPTPWLTGRLRGGVPGETCPS</sequence>
<dbReference type="EMBL" id="JARAWN010000208">
    <property type="protein sequence ID" value="MDX3133449.1"/>
    <property type="molecule type" value="Genomic_DNA"/>
</dbReference>
<accession>A0AAJ2PU78</accession>
<organism evidence="1 2">
    <name type="scientific">Streptomyces europaeiscabiei</name>
    <dbReference type="NCBI Taxonomy" id="146819"/>
    <lineage>
        <taxon>Bacteria</taxon>
        <taxon>Bacillati</taxon>
        <taxon>Actinomycetota</taxon>
        <taxon>Actinomycetes</taxon>
        <taxon>Kitasatosporales</taxon>
        <taxon>Streptomycetaceae</taxon>
        <taxon>Streptomyces</taxon>
    </lineage>
</organism>
<dbReference type="AlphaFoldDB" id="A0AAJ2PU78"/>
<comment type="caution">
    <text evidence="1">The sequence shown here is derived from an EMBL/GenBank/DDBJ whole genome shotgun (WGS) entry which is preliminary data.</text>
</comment>
<dbReference type="Proteomes" id="UP001273589">
    <property type="component" value="Unassembled WGS sequence"/>
</dbReference>
<dbReference type="RefSeq" id="WP_319695073.1">
    <property type="nucleotide sequence ID" value="NZ_JARAWN010000208.1"/>
</dbReference>
<proteinExistence type="predicted"/>
<protein>
    <submittedName>
        <fullName evidence="1">Uncharacterized protein</fullName>
    </submittedName>
</protein>
<evidence type="ECO:0000313" key="2">
    <source>
        <dbReference type="Proteomes" id="UP001273589"/>
    </source>
</evidence>
<name>A0AAJ2PU78_9ACTN</name>
<reference evidence="1" key="1">
    <citation type="journal article" date="2023" name="Microb. Genom.">
        <title>Mesoterricola silvestris gen. nov., sp. nov., Mesoterricola sediminis sp. nov., Geothrix oryzae sp. nov., Geothrix edaphica sp. nov., Geothrix rubra sp. nov., and Geothrix limicola sp. nov., six novel members of Acidobacteriota isolated from soils.</title>
        <authorList>
            <person name="Weisberg A.J."/>
            <person name="Pearce E."/>
            <person name="Kramer C.G."/>
            <person name="Chang J.H."/>
            <person name="Clarke C.R."/>
        </authorList>
    </citation>
    <scope>NUCLEOTIDE SEQUENCE</scope>
    <source>
        <strain evidence="1">ND06-05F</strain>
    </source>
</reference>